<evidence type="ECO:0000256" key="1">
    <source>
        <dbReference type="SAM" id="Phobius"/>
    </source>
</evidence>
<reference evidence="2 3" key="1">
    <citation type="submission" date="2013-11" db="EMBL/GenBank/DDBJ databases">
        <title>The Genome Sequence of Phytophthora parasitica P10297.</title>
        <authorList>
            <consortium name="The Broad Institute Genomics Platform"/>
            <person name="Russ C."/>
            <person name="Tyler B."/>
            <person name="Panabieres F."/>
            <person name="Shan W."/>
            <person name="Tripathy S."/>
            <person name="Grunwald N."/>
            <person name="Machado M."/>
            <person name="Johnson C.S."/>
            <person name="Walker B."/>
            <person name="Young S.K."/>
            <person name="Zeng Q."/>
            <person name="Gargeya S."/>
            <person name="Fitzgerald M."/>
            <person name="Haas B."/>
            <person name="Abouelleil A."/>
            <person name="Allen A.W."/>
            <person name="Alvarado L."/>
            <person name="Arachchi H.M."/>
            <person name="Berlin A.M."/>
            <person name="Chapman S.B."/>
            <person name="Gainer-Dewar J."/>
            <person name="Goldberg J."/>
            <person name="Griggs A."/>
            <person name="Gujja S."/>
            <person name="Hansen M."/>
            <person name="Howarth C."/>
            <person name="Imamovic A."/>
            <person name="Ireland A."/>
            <person name="Larimer J."/>
            <person name="McCowan C."/>
            <person name="Murphy C."/>
            <person name="Pearson M."/>
            <person name="Poon T.W."/>
            <person name="Priest M."/>
            <person name="Roberts A."/>
            <person name="Saif S."/>
            <person name="Shea T."/>
            <person name="Sisk P."/>
            <person name="Sykes S."/>
            <person name="Wortman J."/>
            <person name="Nusbaum C."/>
            <person name="Birren B."/>
        </authorList>
    </citation>
    <scope>NUCLEOTIDE SEQUENCE [LARGE SCALE GENOMIC DNA]</scope>
    <source>
        <strain evidence="2 3">P10297</strain>
    </source>
</reference>
<keyword evidence="1" id="KW-0472">Membrane</keyword>
<dbReference type="PANTHER" id="PTHR46366:SF1">
    <property type="entry name" value="PDZ DOMAIN-CONTAINING PROTEIN C1685.05"/>
    <property type="match status" value="1"/>
</dbReference>
<feature type="transmembrane region" description="Helical" evidence="1">
    <location>
        <begin position="23"/>
        <end position="41"/>
    </location>
</feature>
<gene>
    <name evidence="2" type="ORF">F442_13790</name>
</gene>
<proteinExistence type="predicted"/>
<keyword evidence="1" id="KW-0812">Transmembrane</keyword>
<evidence type="ECO:0000313" key="3">
    <source>
        <dbReference type="Proteomes" id="UP000018948"/>
    </source>
</evidence>
<feature type="transmembrane region" description="Helical" evidence="1">
    <location>
        <begin position="265"/>
        <end position="284"/>
    </location>
</feature>
<accession>W2YXG4</accession>
<feature type="transmembrane region" description="Helical" evidence="1">
    <location>
        <begin position="329"/>
        <end position="350"/>
    </location>
</feature>
<dbReference type="EMBL" id="ANIY01002891">
    <property type="protein sequence ID" value="ETP38654.1"/>
    <property type="molecule type" value="Genomic_DNA"/>
</dbReference>
<dbReference type="PANTHER" id="PTHR46366">
    <property type="entry name" value="PRO-APOPTOTIC SERINE PROTEASE NMA111"/>
    <property type="match status" value="1"/>
</dbReference>
<comment type="caution">
    <text evidence="2">The sequence shown here is derived from an EMBL/GenBank/DDBJ whole genome shotgun (WGS) entry which is preliminary data.</text>
</comment>
<dbReference type="AlphaFoldDB" id="W2YXG4"/>
<feature type="transmembrane region" description="Helical" evidence="1">
    <location>
        <begin position="290"/>
        <end position="308"/>
    </location>
</feature>
<organism evidence="2 3">
    <name type="scientific">Phytophthora nicotianae P10297</name>
    <dbReference type="NCBI Taxonomy" id="1317064"/>
    <lineage>
        <taxon>Eukaryota</taxon>
        <taxon>Sar</taxon>
        <taxon>Stramenopiles</taxon>
        <taxon>Oomycota</taxon>
        <taxon>Peronosporomycetes</taxon>
        <taxon>Peronosporales</taxon>
        <taxon>Peronosporaceae</taxon>
        <taxon>Phytophthora</taxon>
    </lineage>
</organism>
<feature type="transmembrane region" description="Helical" evidence="1">
    <location>
        <begin position="370"/>
        <end position="395"/>
    </location>
</feature>
<keyword evidence="1" id="KW-1133">Transmembrane helix</keyword>
<evidence type="ECO:0000313" key="2">
    <source>
        <dbReference type="EMBL" id="ETP38654.1"/>
    </source>
</evidence>
<dbReference type="Proteomes" id="UP000018948">
    <property type="component" value="Unassembled WGS sequence"/>
</dbReference>
<name>W2YXG4_PHYNI</name>
<protein>
    <submittedName>
        <fullName evidence="2">Uncharacterized protein</fullName>
    </submittedName>
</protein>
<dbReference type="OrthoDB" id="115101at2759"/>
<sequence>MGLNTVHCRQDGRVVSVEGVMTARRMLLAAWFVVGMVPFALQTRSFMKFATPHKITETLVVPPGIIAETANMTEFCVAKGMQMAQIWWNIDITHYYRVNHEILCHYVVPQYNVHGNYLISTTKTKPFHTAPTHCADGSYPVELYFYHGSIGFYSFYEEVVGTYCSKDGTVYGLVKGLGTFDMNGSSLAQDTGSTDYRWSYWYSTVGMVWLLYRALVLRRSYITCKRYGRRCDQMQERLRRKPATIFVHENLRLSAHGANNFQRVLLLYMLVEGLMSDLFLLVATEGVFAWVQYISLGYNLSGVLLLSFELVEKLGCIRERTRLFIKRLLFSYESSLLGELLSAMCLPYYLTSLNRSDLKHSGPTANAVSYYVWSLVGHGFFVLVLIGFVMSVRVLRAVSYVRWRYGHAWATFTAPCSVDNTLGMRNKMMMLGGYCWEDGMLLYKREALKAFGLLTLNEDDGGEFLVLRKLNWCTVPSEDLCVIGIVSGQFVEPCNERLCTSGLVSFVDRSLGGSCGQGNRSPRFIRVKSKIQTSTQSLSVLHTTEISLPRKQLKR</sequence>